<organism evidence="10">
    <name type="scientific">marine metagenome</name>
    <dbReference type="NCBI Taxonomy" id="408172"/>
    <lineage>
        <taxon>unclassified sequences</taxon>
        <taxon>metagenomes</taxon>
        <taxon>ecological metagenomes</taxon>
    </lineage>
</organism>
<comment type="similarity">
    <text evidence="7">Belongs to the TIM14 family.</text>
</comment>
<dbReference type="CDD" id="cd06257">
    <property type="entry name" value="DnaJ"/>
    <property type="match status" value="1"/>
</dbReference>
<name>A0A381PRH9_9ZZZZ</name>
<dbReference type="PANTHER" id="PTHR12763">
    <property type="match status" value="1"/>
</dbReference>
<evidence type="ECO:0000256" key="1">
    <source>
        <dbReference type="ARBA" id="ARBA00004434"/>
    </source>
</evidence>
<dbReference type="InterPro" id="IPR036869">
    <property type="entry name" value="J_dom_sf"/>
</dbReference>
<sequence>VIAALLATIAFVFLMQSLWVRKQPKNLSTKILASAVMLLVALAILAASGRLHWVAAASTAVLPFLRRGFSLLRYLPYLSRINSLWSTAHANSHSSTSQQTETSTGELTMRLDHASGDIYGEVLVGPNKGRALEDLSPSEIKALYHSLKEAESRRLMEVYADRYHPKILDRKTEDSSTFSPEMTRERALKVLGLSNTAAKDEIVAAHRRLIQRMHPDRGGSSFLAAELNAAKKFLMEE</sequence>
<reference evidence="10" key="1">
    <citation type="submission" date="2018-05" db="EMBL/GenBank/DDBJ databases">
        <authorList>
            <person name="Lanie J.A."/>
            <person name="Ng W.-L."/>
            <person name="Kazmierczak K.M."/>
            <person name="Andrzejewski T.M."/>
            <person name="Davidsen T.M."/>
            <person name="Wayne K.J."/>
            <person name="Tettelin H."/>
            <person name="Glass J.I."/>
            <person name="Rusch D."/>
            <person name="Podicherti R."/>
            <person name="Tsui H.-C.T."/>
            <person name="Winkler M.E."/>
        </authorList>
    </citation>
    <scope>NUCLEOTIDE SEQUENCE</scope>
</reference>
<dbReference type="PROSITE" id="PS50076">
    <property type="entry name" value="DNAJ_2"/>
    <property type="match status" value="1"/>
</dbReference>
<evidence type="ECO:0000313" key="10">
    <source>
        <dbReference type="EMBL" id="SUZ69632.1"/>
    </source>
</evidence>
<proteinExistence type="inferred from homology"/>
<evidence type="ECO:0000256" key="2">
    <source>
        <dbReference type="ARBA" id="ARBA00022692"/>
    </source>
</evidence>
<protein>
    <recommendedName>
        <fullName evidence="9">J domain-containing protein</fullName>
    </recommendedName>
</protein>
<evidence type="ECO:0000256" key="6">
    <source>
        <dbReference type="ARBA" id="ARBA00023136"/>
    </source>
</evidence>
<feature type="transmembrane region" description="Helical" evidence="8">
    <location>
        <begin position="32"/>
        <end position="65"/>
    </location>
</feature>
<dbReference type="PANTHER" id="PTHR12763:SF28">
    <property type="entry name" value="GEO10507P1-RELATED"/>
    <property type="match status" value="1"/>
</dbReference>
<evidence type="ECO:0000256" key="4">
    <source>
        <dbReference type="ARBA" id="ARBA00022989"/>
    </source>
</evidence>
<evidence type="ECO:0000259" key="9">
    <source>
        <dbReference type="PROSITE" id="PS50076"/>
    </source>
</evidence>
<feature type="domain" description="J" evidence="9">
    <location>
        <begin position="186"/>
        <end position="237"/>
    </location>
</feature>
<dbReference type="GO" id="GO:0005743">
    <property type="term" value="C:mitochondrial inner membrane"/>
    <property type="evidence" value="ECO:0007669"/>
    <property type="project" value="UniProtKB-SubCell"/>
</dbReference>
<comment type="subcellular location">
    <subcellularLocation>
        <location evidence="1">Mitochondrion inner membrane</location>
        <topology evidence="1">Single-pass membrane protein</topology>
    </subcellularLocation>
</comment>
<keyword evidence="6 8" id="KW-0472">Membrane</keyword>
<evidence type="ECO:0000256" key="8">
    <source>
        <dbReference type="SAM" id="Phobius"/>
    </source>
</evidence>
<keyword evidence="3" id="KW-0999">Mitochondrion inner membrane</keyword>
<dbReference type="AlphaFoldDB" id="A0A381PRH9"/>
<dbReference type="SUPFAM" id="SSF46565">
    <property type="entry name" value="Chaperone J-domain"/>
    <property type="match status" value="1"/>
</dbReference>
<evidence type="ECO:0000256" key="7">
    <source>
        <dbReference type="ARBA" id="ARBA00038105"/>
    </source>
</evidence>
<evidence type="ECO:0000256" key="5">
    <source>
        <dbReference type="ARBA" id="ARBA00023128"/>
    </source>
</evidence>
<keyword evidence="2 8" id="KW-0812">Transmembrane</keyword>
<evidence type="ECO:0000256" key="3">
    <source>
        <dbReference type="ARBA" id="ARBA00022792"/>
    </source>
</evidence>
<feature type="non-terminal residue" evidence="10">
    <location>
        <position position="1"/>
    </location>
</feature>
<dbReference type="EMBL" id="UINC01001067">
    <property type="protein sequence ID" value="SUZ69632.1"/>
    <property type="molecule type" value="Genomic_DNA"/>
</dbReference>
<dbReference type="InterPro" id="IPR001623">
    <property type="entry name" value="DnaJ_domain"/>
</dbReference>
<keyword evidence="5" id="KW-0496">Mitochondrion</keyword>
<gene>
    <name evidence="10" type="ORF">METZ01_LOCUS22486</name>
</gene>
<keyword evidence="4 8" id="KW-1133">Transmembrane helix</keyword>
<accession>A0A381PRH9</accession>
<dbReference type="Gene3D" id="1.10.287.110">
    <property type="entry name" value="DnaJ domain"/>
    <property type="match status" value="1"/>
</dbReference>